<protein>
    <recommendedName>
        <fullName evidence="3">Sporulation protein</fullName>
    </recommendedName>
</protein>
<name>A0ABT9VL06_9BACI</name>
<sequence length="78" mass="9460">MYISNLILSRQRERDDLASSIYRKLHKYQLGGEKQFIYTLSQSETSYLEHMLSYEIEHAMKSSDYKRVYQLNELYELL</sequence>
<reference evidence="1 2" key="1">
    <citation type="submission" date="2023-07" db="EMBL/GenBank/DDBJ databases">
        <title>Genomic Encyclopedia of Type Strains, Phase IV (KMG-IV): sequencing the most valuable type-strain genomes for metagenomic binning, comparative biology and taxonomic classification.</title>
        <authorList>
            <person name="Goeker M."/>
        </authorList>
    </citation>
    <scope>NUCLEOTIDE SEQUENCE [LARGE SCALE GENOMIC DNA]</scope>
    <source>
        <strain evidence="1 2">DSM 19092</strain>
    </source>
</reference>
<keyword evidence="2" id="KW-1185">Reference proteome</keyword>
<dbReference type="RefSeq" id="WP_419151271.1">
    <property type="nucleotide sequence ID" value="NZ_JAUSTR010000001.1"/>
</dbReference>
<comment type="caution">
    <text evidence="1">The sequence shown here is derived from an EMBL/GenBank/DDBJ whole genome shotgun (WGS) entry which is preliminary data.</text>
</comment>
<evidence type="ECO:0008006" key="3">
    <source>
        <dbReference type="Google" id="ProtNLM"/>
    </source>
</evidence>
<dbReference type="InterPro" id="IPR020255">
    <property type="entry name" value="CsgA"/>
</dbReference>
<organism evidence="1 2">
    <name type="scientific">Aeribacillus alveayuensis</name>
    <dbReference type="NCBI Taxonomy" id="279215"/>
    <lineage>
        <taxon>Bacteria</taxon>
        <taxon>Bacillati</taxon>
        <taxon>Bacillota</taxon>
        <taxon>Bacilli</taxon>
        <taxon>Bacillales</taxon>
        <taxon>Bacillaceae</taxon>
        <taxon>Aeribacillus</taxon>
    </lineage>
</organism>
<dbReference type="Pfam" id="PF17334">
    <property type="entry name" value="CsgA"/>
    <property type="match status" value="1"/>
</dbReference>
<evidence type="ECO:0000313" key="1">
    <source>
        <dbReference type="EMBL" id="MDQ0161584.1"/>
    </source>
</evidence>
<accession>A0ABT9VL06</accession>
<proteinExistence type="predicted"/>
<dbReference type="Proteomes" id="UP001225646">
    <property type="component" value="Unassembled WGS sequence"/>
</dbReference>
<dbReference type="EMBL" id="JAUSTR010000001">
    <property type="protein sequence ID" value="MDQ0161584.1"/>
    <property type="molecule type" value="Genomic_DNA"/>
</dbReference>
<gene>
    <name evidence="1" type="ORF">J2S06_000654</name>
</gene>
<evidence type="ECO:0000313" key="2">
    <source>
        <dbReference type="Proteomes" id="UP001225646"/>
    </source>
</evidence>